<comment type="caution">
    <text evidence="1">The sequence shown here is derived from an EMBL/GenBank/DDBJ whole genome shotgun (WGS) entry which is preliminary data.</text>
</comment>
<dbReference type="EMBL" id="JAWXYG010000013">
    <property type="protein sequence ID" value="KAK4254902.1"/>
    <property type="molecule type" value="Genomic_DNA"/>
</dbReference>
<sequence>MKRRRNLCLYPKIAISSPRQFKTPVRTRLWLKIQEAQSISMNLPTLGLTSQPTILLGESSFVYSLSERAVDRPSNNTFVEFEIIKALISFSRYCREDQVMKIESWEGHENEVKSISWNASGSLLKAS</sequence>
<evidence type="ECO:0000313" key="2">
    <source>
        <dbReference type="Proteomes" id="UP001293593"/>
    </source>
</evidence>
<gene>
    <name evidence="1" type="ORF">QN277_007978</name>
</gene>
<protein>
    <submittedName>
        <fullName evidence="1">Uncharacterized protein</fullName>
    </submittedName>
</protein>
<reference evidence="1" key="1">
    <citation type="submission" date="2023-10" db="EMBL/GenBank/DDBJ databases">
        <title>Chromosome-level genome of the transformable northern wattle, Acacia crassicarpa.</title>
        <authorList>
            <person name="Massaro I."/>
            <person name="Sinha N.R."/>
            <person name="Poethig S."/>
            <person name="Leichty A.R."/>
        </authorList>
    </citation>
    <scope>NUCLEOTIDE SEQUENCE</scope>
    <source>
        <strain evidence="1">Acra3RX</strain>
        <tissue evidence="1">Leaf</tissue>
    </source>
</reference>
<dbReference type="AlphaFoldDB" id="A0AAE1M679"/>
<proteinExistence type="predicted"/>
<evidence type="ECO:0000313" key="1">
    <source>
        <dbReference type="EMBL" id="KAK4254902.1"/>
    </source>
</evidence>
<name>A0AAE1M679_9FABA</name>
<keyword evidence="2" id="KW-1185">Reference proteome</keyword>
<organism evidence="1 2">
    <name type="scientific">Acacia crassicarpa</name>
    <name type="common">northern wattle</name>
    <dbReference type="NCBI Taxonomy" id="499986"/>
    <lineage>
        <taxon>Eukaryota</taxon>
        <taxon>Viridiplantae</taxon>
        <taxon>Streptophyta</taxon>
        <taxon>Embryophyta</taxon>
        <taxon>Tracheophyta</taxon>
        <taxon>Spermatophyta</taxon>
        <taxon>Magnoliopsida</taxon>
        <taxon>eudicotyledons</taxon>
        <taxon>Gunneridae</taxon>
        <taxon>Pentapetalae</taxon>
        <taxon>rosids</taxon>
        <taxon>fabids</taxon>
        <taxon>Fabales</taxon>
        <taxon>Fabaceae</taxon>
        <taxon>Caesalpinioideae</taxon>
        <taxon>mimosoid clade</taxon>
        <taxon>Acacieae</taxon>
        <taxon>Acacia</taxon>
    </lineage>
</organism>
<accession>A0AAE1M679</accession>
<dbReference type="Proteomes" id="UP001293593">
    <property type="component" value="Unassembled WGS sequence"/>
</dbReference>